<dbReference type="PANTHER" id="PTHR30246:SF1">
    <property type="entry name" value="2-DEHYDRO-3-DEOXY-6-PHOSPHOGALACTONATE ALDOLASE-RELATED"/>
    <property type="match status" value="1"/>
</dbReference>
<keyword evidence="5" id="KW-0119">Carbohydrate metabolism</keyword>
<dbReference type="OrthoDB" id="1476984at2759"/>
<accession>K8F2Y9</accession>
<evidence type="ECO:0000313" key="7">
    <source>
        <dbReference type="EMBL" id="CCO66425.1"/>
    </source>
</evidence>
<dbReference type="InterPro" id="IPR036704">
    <property type="entry name" value="RraA/RraA-like_sf"/>
</dbReference>
<gene>
    <name evidence="7" type="ORF">Bathy07g01640</name>
</gene>
<proteinExistence type="inferred from homology"/>
<dbReference type="GO" id="GO:0016829">
    <property type="term" value="F:lyase activity"/>
    <property type="evidence" value="ECO:0007669"/>
    <property type="project" value="UniProtKB-KW"/>
</dbReference>
<dbReference type="CDD" id="cd16841">
    <property type="entry name" value="RraA_family"/>
    <property type="match status" value="1"/>
</dbReference>
<sequence length="566" mass="60929">MLRRASSRTLRASSSLFFRAGGTGGSFPTIPIVNTATTTNKTAVMMVRCMASGPPRNATEISDELLAKLGTLSTQALIDGLWVMGWPTSHIMGARPLTEGQPKTIGRAITIQFVPQRPDIMKDKPAGMDSPEYEAFELAGPKEVIVMNSVGPWESVGGDIKFLRLMQKKVAGLVTDGSVRDTAVLRGYGFPVFCHSTTPRQGPHVHQPWACNLVINCGGVTVRPGDAIIGDQDGAVVIPAAVAQEVYDIAHSREIIEDVVKTELEQNPGPPGRYYPFHSKMIKEDSPLGKLLTSKGITPTGGFMKGMHSAARGGQEKYFGNNYYRGGTNVRSSRNNTRNSNNAMFKRNMSSYARSQSDYDEVLKTILQHKACAVLRTLHEGKVELAMDAAVRGGFKLVEFTMTTPGWADAVANFAKRTDVMMGVGTVLSVDDAKKAMDAGSRFIVSPILIPSVVEWCKENTIVCMPGCQTPTELHYAYTLGAPIQKLFPGVAGGPAWVKAVSSALPHLRINPTSGTDLDTCQDYLRNGASSVGFVAPAFDQEKIKNSDWDGIAATAKALTDAVKAA</sequence>
<name>K8F2Y9_9CHLO</name>
<feature type="binding site" evidence="6">
    <location>
        <position position="180"/>
    </location>
    <ligand>
        <name>substrate</name>
    </ligand>
</feature>
<dbReference type="EMBL" id="FO082272">
    <property type="protein sequence ID" value="CCO66425.1"/>
    <property type="molecule type" value="Genomic_DNA"/>
</dbReference>
<dbReference type="RefSeq" id="XP_007512337.1">
    <property type="nucleotide sequence ID" value="XM_007512275.1"/>
</dbReference>
<dbReference type="Pfam" id="PF01081">
    <property type="entry name" value="Aldolase"/>
    <property type="match status" value="1"/>
</dbReference>
<comment type="pathway">
    <text evidence="1">Carbohydrate acid metabolism.</text>
</comment>
<keyword evidence="8" id="KW-1185">Reference proteome</keyword>
<dbReference type="SUPFAM" id="SSF89562">
    <property type="entry name" value="RraA-like"/>
    <property type="match status" value="1"/>
</dbReference>
<dbReference type="SUPFAM" id="SSF51569">
    <property type="entry name" value="Aldolase"/>
    <property type="match status" value="1"/>
</dbReference>
<reference evidence="7 8" key="1">
    <citation type="submission" date="2011-10" db="EMBL/GenBank/DDBJ databases">
        <authorList>
            <person name="Genoscope - CEA"/>
        </authorList>
    </citation>
    <scope>NUCLEOTIDE SEQUENCE [LARGE SCALE GENOMIC DNA]</scope>
    <source>
        <strain evidence="7 8">RCC 1105</strain>
    </source>
</reference>
<keyword evidence="6" id="KW-0460">Magnesium</keyword>
<dbReference type="GO" id="GO:0046872">
    <property type="term" value="F:metal ion binding"/>
    <property type="evidence" value="ECO:0007669"/>
    <property type="project" value="UniProtKB-KW"/>
</dbReference>
<dbReference type="Pfam" id="PF03737">
    <property type="entry name" value="RraA-like"/>
    <property type="match status" value="1"/>
</dbReference>
<feature type="binding site" evidence="6">
    <location>
        <position position="181"/>
    </location>
    <ligand>
        <name>Mg(2+)</name>
        <dbReference type="ChEBI" id="CHEBI:18420"/>
    </ligand>
</feature>
<keyword evidence="4" id="KW-0456">Lyase</keyword>
<dbReference type="AlphaFoldDB" id="K8F2Y9"/>
<dbReference type="Gene3D" id="3.50.30.40">
    <property type="entry name" value="Ribonuclease E inhibitor RraA/RraA-like"/>
    <property type="match status" value="1"/>
</dbReference>
<dbReference type="InterPro" id="IPR013785">
    <property type="entry name" value="Aldolase_TIM"/>
</dbReference>
<dbReference type="InterPro" id="IPR005493">
    <property type="entry name" value="RraA/RraA-like"/>
</dbReference>
<dbReference type="Gene3D" id="3.20.20.70">
    <property type="entry name" value="Aldolase class I"/>
    <property type="match status" value="1"/>
</dbReference>
<comment type="similarity">
    <text evidence="2">Belongs to the KHG/KDPG aldolase family.</text>
</comment>
<evidence type="ECO:0000313" key="8">
    <source>
        <dbReference type="Proteomes" id="UP000198341"/>
    </source>
</evidence>
<dbReference type="eggNOG" id="ENOG502QVAJ">
    <property type="taxonomic scope" value="Eukaryota"/>
</dbReference>
<keyword evidence="6" id="KW-0479">Metal-binding</keyword>
<dbReference type="Proteomes" id="UP000198341">
    <property type="component" value="Chromosome 7"/>
</dbReference>
<dbReference type="GeneID" id="19014654"/>
<evidence type="ECO:0000256" key="6">
    <source>
        <dbReference type="PIRSR" id="PIRSR605493-1"/>
    </source>
</evidence>
<evidence type="ECO:0000256" key="4">
    <source>
        <dbReference type="ARBA" id="ARBA00023239"/>
    </source>
</evidence>
<evidence type="ECO:0000256" key="2">
    <source>
        <dbReference type="ARBA" id="ARBA00006906"/>
    </source>
</evidence>
<comment type="subunit">
    <text evidence="3">Homotrimer.</text>
</comment>
<dbReference type="KEGG" id="bpg:Bathy07g01640"/>
<organism evidence="7 8">
    <name type="scientific">Bathycoccus prasinos</name>
    <dbReference type="NCBI Taxonomy" id="41875"/>
    <lineage>
        <taxon>Eukaryota</taxon>
        <taxon>Viridiplantae</taxon>
        <taxon>Chlorophyta</taxon>
        <taxon>Mamiellophyceae</taxon>
        <taxon>Mamiellales</taxon>
        <taxon>Bathycoccaceae</taxon>
        <taxon>Bathycoccus</taxon>
    </lineage>
</organism>
<dbReference type="InterPro" id="IPR000887">
    <property type="entry name" value="Aldlse_KDPG_KHG"/>
</dbReference>
<evidence type="ECO:0000256" key="3">
    <source>
        <dbReference type="ARBA" id="ARBA00011233"/>
    </source>
</evidence>
<dbReference type="PANTHER" id="PTHR30246">
    <property type="entry name" value="2-KETO-3-DEOXY-6-PHOSPHOGLUCONATE ALDOLASE"/>
    <property type="match status" value="1"/>
</dbReference>
<comment type="cofactor">
    <cofactor evidence="6">
        <name>Mg(2+)</name>
        <dbReference type="ChEBI" id="CHEBI:18420"/>
    </cofactor>
</comment>
<protein>
    <submittedName>
        <fullName evidence="7">2-dehydro-3-deoxyphosphogluconate aldolase/4-hydroxy-2-oxoglutarate aldolase</fullName>
    </submittedName>
</protein>
<dbReference type="CDD" id="cd00452">
    <property type="entry name" value="KDPG_aldolase"/>
    <property type="match status" value="1"/>
</dbReference>
<evidence type="ECO:0000256" key="5">
    <source>
        <dbReference type="ARBA" id="ARBA00023277"/>
    </source>
</evidence>
<evidence type="ECO:0000256" key="1">
    <source>
        <dbReference type="ARBA" id="ARBA00004761"/>
    </source>
</evidence>
<dbReference type="STRING" id="41875.K8F2Y9"/>